<name>A0A1J4JKA0_9EUKA</name>
<dbReference type="Proteomes" id="UP000179807">
    <property type="component" value="Unassembled WGS sequence"/>
</dbReference>
<dbReference type="GO" id="GO:1990918">
    <property type="term" value="P:double-strand break repair involved in meiotic recombination"/>
    <property type="evidence" value="ECO:0007669"/>
    <property type="project" value="TreeGrafter"/>
</dbReference>
<dbReference type="GO" id="GO:0031573">
    <property type="term" value="P:mitotic intra-S DNA damage checkpoint signaling"/>
    <property type="evidence" value="ECO:0007669"/>
    <property type="project" value="TreeGrafter"/>
</dbReference>
<dbReference type="EMBL" id="MLAK01001082">
    <property type="protein sequence ID" value="OHS97971.1"/>
    <property type="molecule type" value="Genomic_DNA"/>
</dbReference>
<sequence length="1599" mass="184554">MIEVLPPSKGSSIKTIVIEDDSLDENSLQSVTELTSNHQVSEKYEKNATSLSQRPDIHSNDLLEKVKNEGEFDFIQKFGFEIINGRISQNLNQREICSLLDTLVQESSKDDLIHIKQNIQNILSNTQFLVDNFIYSNPNEKKSQFVTRSNSITSFIRSLLSNRELHLPALIGLFSFLSTTSFPFDSSFPAEIINQTAYHIIETLRFSTFSIENPCGSRKSSPNKSDGNLNESNHKSNDEINNDLNSKNKTDEFVDESLLYLDMVEAASDDLKPFLLQSMHTIVEITTDSVDRLINLMISSPSLSRDILTSFESFNLNKIDLSRVRKCVLDNVLSAARFCDLPSLIRFLLDTIDSTNSFETLQSLRDSIIISDFNNHDLNHQNGDHDKTMNEIKTKKNNIETNDNHYIISQLRSALQFNQIFSESYITFLLELSQSFDSKRKENLIKSRKNQQHLQIINNNLVVLDIWAIFCLYSTVKYRKAAFRILSLIEPKISNEILVKSFECQEISHGLINHSILDLGQECFSDNDTNISQLGINIISKLFDSSSDPVFLQDIVSVPLTQLVIGSYKNKLKSLTLLETFLSIDSYKLSQFEGLFEGSLLQLANTCSDIFNVDIEDYTRNNFNYFSNFDFFNYSNFTSKKDKNYKNIINLSKLSKNKEYLKNCFQMNEEQFLFIDIYRRLIRIFLQNIIYSLNSHENSILDMDFGASLFIMIQKFITSQKLGNKILGVISEATIFNLYSEFDHINIDSFAQRFYLTHSMLEDDPKCLNLFYSELLNYKRCYNLKNCESDISANDNVEFSKLFLRSRVMNEFLLDFLEQEMKVFILPIRHQSSNIMFSLHKTDYFVDFTKLFINETILDRSQNTNYSQSFVTSKIGTGNNQISSISKTRRINYKRYIPLVFSQSGIHLYFNVKNQLIQQIKDDSNGDQLSKERLYSQKRKEDIENDLTQTEIVSLQSSESDKLSSSIQKENFEESPFTDFSNQIFDMPLHLSQFFNTKLTHSFHNSPSKKGKKIMIKEERNENENKEEEKLKNINHSGHLLSDLENIIILFCARAWLQNLSCIFSHSEPDKSLQRISHQILIEDSIIQLLSRYKQAQKNTITSIQGIFSKTPNPKVLSHPDPSYAYFKNVENSYLLFCPKRLASVLVRAFQSQNLCELRERILLRLVNNFLKHFSIDEEQLFCLIYSHQKDENHINKNSDINVIEFLSKNFLLSLIPNPQSEIQLALLHEIIETINSYYLRLISLEKNFLINSFHLHNEQKTETSDEVDHIENIFIYFENQYKEHFKEKITQNKANRLEVDISVSYVMLLKSIFKLRIQLQQNPSDNGFIIQNDRMSAAIRNITVDLLQLHTPSPVLSLKDVKKVISAYFTHKPPCADAELLLELAEQHLSPQTSTSVLPLILKHCFDAAANLFERQSERLFGYSLNTKKIGSFHKERVKLEHSPVSDTAATLCIGELIKAAKFTYRLLAVVLLINEEISPKICSILSQCVRIFESCSSHHFAVLKDVKEVNPQQLRRFLEVMWKIHSSLQSLVDSARIHSSKGTNSILPKVSLLLAKWSYGAKSLSKIEPQKTQGKVSENDINSIQLPLNHLLNDDFL</sequence>
<keyword evidence="4" id="KW-0539">Nucleus</keyword>
<evidence type="ECO:0000256" key="1">
    <source>
        <dbReference type="ARBA" id="ARBA00004123"/>
    </source>
</evidence>
<evidence type="ECO:0000256" key="4">
    <source>
        <dbReference type="ARBA" id="ARBA00023242"/>
    </source>
</evidence>
<dbReference type="GeneID" id="94829391"/>
<keyword evidence="8" id="KW-1185">Reference proteome</keyword>
<dbReference type="InterPro" id="IPR029448">
    <property type="entry name" value="FANCD2"/>
</dbReference>
<organism evidence="7 8">
    <name type="scientific">Tritrichomonas foetus</name>
    <dbReference type="NCBI Taxonomy" id="1144522"/>
    <lineage>
        <taxon>Eukaryota</taxon>
        <taxon>Metamonada</taxon>
        <taxon>Parabasalia</taxon>
        <taxon>Tritrichomonadida</taxon>
        <taxon>Tritrichomonadidae</taxon>
        <taxon>Tritrichomonas</taxon>
    </lineage>
</organism>
<dbReference type="OrthoDB" id="27031at2759"/>
<comment type="caution">
    <text evidence="7">The sequence shown here is derived from an EMBL/GenBank/DDBJ whole genome shotgun (WGS) entry which is preliminary data.</text>
</comment>
<proteinExistence type="inferred from homology"/>
<dbReference type="RefSeq" id="XP_068351108.1">
    <property type="nucleotide sequence ID" value="XM_068494687.1"/>
</dbReference>
<dbReference type="PANTHER" id="PTHR32086:SF0">
    <property type="entry name" value="FANCONI ANEMIA GROUP D2 PROTEIN"/>
    <property type="match status" value="1"/>
</dbReference>
<evidence type="ECO:0000313" key="8">
    <source>
        <dbReference type="Proteomes" id="UP000179807"/>
    </source>
</evidence>
<dbReference type="GO" id="GO:0036297">
    <property type="term" value="P:interstrand cross-link repair"/>
    <property type="evidence" value="ECO:0007669"/>
    <property type="project" value="TreeGrafter"/>
</dbReference>
<reference evidence="7" key="1">
    <citation type="submission" date="2016-10" db="EMBL/GenBank/DDBJ databases">
        <authorList>
            <person name="Benchimol M."/>
            <person name="Almeida L.G."/>
            <person name="Vasconcelos A.T."/>
            <person name="Perreira-Neves A."/>
            <person name="Rosa I.A."/>
            <person name="Tasca T."/>
            <person name="Bogo M.R."/>
            <person name="de Souza W."/>
        </authorList>
    </citation>
    <scope>NUCLEOTIDE SEQUENCE [LARGE SCALE GENOMIC DNA]</scope>
    <source>
        <strain evidence="7">K</strain>
    </source>
</reference>
<gene>
    <name evidence="7" type="ORF">TRFO_09110</name>
</gene>
<dbReference type="GO" id="GO:0005634">
    <property type="term" value="C:nucleus"/>
    <property type="evidence" value="ECO:0007669"/>
    <property type="project" value="UniProtKB-SubCell"/>
</dbReference>
<dbReference type="GO" id="GO:0070182">
    <property type="term" value="F:DNA polymerase binding"/>
    <property type="evidence" value="ECO:0007669"/>
    <property type="project" value="TreeGrafter"/>
</dbReference>
<dbReference type="PANTHER" id="PTHR32086">
    <property type="entry name" value="FANCONI ANEMIA GROUP D2 PROTEIN"/>
    <property type="match status" value="1"/>
</dbReference>
<evidence type="ECO:0000256" key="2">
    <source>
        <dbReference type="ARBA" id="ARBA00022499"/>
    </source>
</evidence>
<protein>
    <submittedName>
        <fullName evidence="7">Uncharacterized protein</fullName>
    </submittedName>
</protein>
<evidence type="ECO:0000256" key="6">
    <source>
        <dbReference type="SAM" id="MobiDB-lite"/>
    </source>
</evidence>
<keyword evidence="3" id="KW-0832">Ubl conjugation</keyword>
<dbReference type="VEuPathDB" id="TrichDB:TRFO_09110"/>
<evidence type="ECO:0000313" key="7">
    <source>
        <dbReference type="EMBL" id="OHS97971.1"/>
    </source>
</evidence>
<evidence type="ECO:0000256" key="3">
    <source>
        <dbReference type="ARBA" id="ARBA00022843"/>
    </source>
</evidence>
<keyword evidence="2" id="KW-1017">Isopeptide bond</keyword>
<evidence type="ECO:0000256" key="5">
    <source>
        <dbReference type="ARBA" id="ARBA00093456"/>
    </source>
</evidence>
<accession>A0A1J4JKA0</accession>
<dbReference type="GO" id="GO:0000793">
    <property type="term" value="C:condensed chromosome"/>
    <property type="evidence" value="ECO:0007669"/>
    <property type="project" value="TreeGrafter"/>
</dbReference>
<comment type="subcellular location">
    <subcellularLocation>
        <location evidence="1">Nucleus</location>
    </subcellularLocation>
</comment>
<feature type="compositionally biased region" description="Polar residues" evidence="6">
    <location>
        <begin position="218"/>
        <end position="231"/>
    </location>
</feature>
<feature type="region of interest" description="Disordered" evidence="6">
    <location>
        <begin position="215"/>
        <end position="247"/>
    </location>
</feature>
<dbReference type="GO" id="GO:0007129">
    <property type="term" value="P:homologous chromosome pairing at meiosis"/>
    <property type="evidence" value="ECO:0007669"/>
    <property type="project" value="TreeGrafter"/>
</dbReference>
<comment type="similarity">
    <text evidence="5">Belongs to the Fanconi anemia protein FANCD2 family.</text>
</comment>